<dbReference type="EC" id="2.7.13.3" evidence="2"/>
<dbReference type="RefSeq" id="WP_138327916.1">
    <property type="nucleotide sequence ID" value="NZ_VCDI01000011.1"/>
</dbReference>
<dbReference type="InterPro" id="IPR001294">
    <property type="entry name" value="Phytochrome"/>
</dbReference>
<dbReference type="Proteomes" id="UP000305654">
    <property type="component" value="Unassembled WGS sequence"/>
</dbReference>
<evidence type="ECO:0000259" key="14">
    <source>
        <dbReference type="PROSITE" id="PS50110"/>
    </source>
</evidence>
<dbReference type="Gene3D" id="3.30.450.270">
    <property type="match status" value="1"/>
</dbReference>
<dbReference type="InterPro" id="IPR001789">
    <property type="entry name" value="Sig_transdc_resp-reg_receiver"/>
</dbReference>
<keyword evidence="4 12" id="KW-0597">Phosphoprotein</keyword>
<dbReference type="InterPro" id="IPR013654">
    <property type="entry name" value="PAS_2"/>
</dbReference>
<dbReference type="InterPro" id="IPR029016">
    <property type="entry name" value="GAF-like_dom_sf"/>
</dbReference>
<dbReference type="GO" id="GO:0000160">
    <property type="term" value="P:phosphorelay signal transduction system"/>
    <property type="evidence" value="ECO:0007669"/>
    <property type="project" value="InterPro"/>
</dbReference>
<feature type="modified residue" description="4-aspartylphosphate" evidence="12">
    <location>
        <position position="810"/>
    </location>
</feature>
<reference evidence="15 16" key="1">
    <citation type="submission" date="2019-05" db="EMBL/GenBank/DDBJ databases">
        <authorList>
            <person name="Pankratov T."/>
            <person name="Grouzdev D."/>
        </authorList>
    </citation>
    <scope>NUCLEOTIDE SEQUENCE [LARGE SCALE GENOMIC DNA]</scope>
    <source>
        <strain evidence="15 16">KEBCLARHB70R</strain>
    </source>
</reference>
<evidence type="ECO:0000256" key="8">
    <source>
        <dbReference type="ARBA" id="ARBA00022777"/>
    </source>
</evidence>
<keyword evidence="11" id="KW-0675">Receptor</keyword>
<dbReference type="InterPro" id="IPR011102">
    <property type="entry name" value="Sig_transdc_His_kinase_HWE"/>
</dbReference>
<dbReference type="GO" id="GO:0004673">
    <property type="term" value="F:protein histidine kinase activity"/>
    <property type="evidence" value="ECO:0007669"/>
    <property type="project" value="UniProtKB-EC"/>
</dbReference>
<evidence type="ECO:0000256" key="9">
    <source>
        <dbReference type="ARBA" id="ARBA00022840"/>
    </source>
</evidence>
<comment type="catalytic activity">
    <reaction evidence="1">
        <text>ATP + protein L-histidine = ADP + protein N-phospho-L-histidine.</text>
        <dbReference type="EC" id="2.7.13.3"/>
    </reaction>
</comment>
<dbReference type="Gene3D" id="3.30.565.10">
    <property type="entry name" value="Histidine kinase-like ATPase, C-terminal domain"/>
    <property type="match status" value="1"/>
</dbReference>
<dbReference type="PANTHER" id="PTHR41523:SF8">
    <property type="entry name" value="ETHYLENE RESPONSE SENSOR PROTEIN"/>
    <property type="match status" value="1"/>
</dbReference>
<keyword evidence="10" id="KW-0157">Chromophore</keyword>
<evidence type="ECO:0000313" key="16">
    <source>
        <dbReference type="Proteomes" id="UP000305654"/>
    </source>
</evidence>
<accession>A0A5R9J5W9</accession>
<gene>
    <name evidence="15" type="ORF">FE263_20555</name>
</gene>
<evidence type="ECO:0000256" key="3">
    <source>
        <dbReference type="ARBA" id="ARBA00022543"/>
    </source>
</evidence>
<evidence type="ECO:0000259" key="13">
    <source>
        <dbReference type="PROSITE" id="PS50046"/>
    </source>
</evidence>
<sequence>MTDFGIAKASTDVTNCDKEPIHIPGAILPHGAMLVLDADTLEVMQAAGDTPRLLGLPLVELLRRSVELLFRPDQIESLRGLVAALDLVKPRHLLDPQMRVIAGQPLDASLHRSAGSLVMEFEAADPSDRFAADPLAGVQEMVRGFDESSSLQALCHLAAERVRGVARYDRVLVYRFMHDESGWVIAESREPHLEPFLDLHYPAADIPQQARALYVKNALRLITRVDYDPAPLTPATHPRTGEPLDMSQAILRDVSPIHLEYLRNMGIDASMSISIIRGGKLWGLIACHHYSPRILPRHLRAICELFGSMFSLQLEAREKGERFDERLASRTVLQNLMLNLASAEDYAAGLTKESPNLLDYIHGGSSSADGEAQGGVAVSIKGQLTFLGITPSQGQIHDLIEWLNVHVPNNDGVFSTDRLSEVWSPGAAFADVASGVLVISVSEQRSDFIIWFRPELVGTSSWAGELTKRVVSSPDGNRLSPRKSFEVWKETVRGRCLPWAPADLDAAFDLRVSLLHVVLRRINTAAQERKRVAERDKLLMAELDHRVKNTIANIQALVVQTSRNADSLTGFVKGLEGRIQAMAKAHSLLSQSRWEGVSIDKLLREELSPYADGHAAVILDGPNMLLTPKSALSLSLAIHELATNGAKYGAFSAPAGRVAVGWRRAGDGGVELSWTEIGGPLVEQPKRRGFGSTLIEQALAMETGGRAIVHYMRTGVVCDVFLPAASVSYSGATAQNGTEARAAIEPMATVADATPPEVFRILVVEDSFLLVMAIQAMIDDLGWVTVGPATRRNEALTLARSEVFDAALLDVNLDGETSWDVAAVLRTRGIPFVFGTGYDASSVLPDDLAGSTVLAKPYHSRDLENRLREVIAAGGRRSTATHPL</sequence>
<dbReference type="InterPro" id="IPR013515">
    <property type="entry name" value="Phytochrome_cen-reg"/>
</dbReference>
<dbReference type="Pfam" id="PF01590">
    <property type="entry name" value="GAF"/>
    <property type="match status" value="1"/>
</dbReference>
<dbReference type="Pfam" id="PF00360">
    <property type="entry name" value="PHY"/>
    <property type="match status" value="1"/>
</dbReference>
<dbReference type="AlphaFoldDB" id="A0A5R9J5W9"/>
<dbReference type="GO" id="GO:0006355">
    <property type="term" value="P:regulation of DNA-templated transcription"/>
    <property type="evidence" value="ECO:0007669"/>
    <property type="project" value="InterPro"/>
</dbReference>
<dbReference type="InterPro" id="IPR035965">
    <property type="entry name" value="PAS-like_dom_sf"/>
</dbReference>
<protein>
    <recommendedName>
        <fullName evidence="2">histidine kinase</fullName>
        <ecNumber evidence="2">2.7.13.3</ecNumber>
    </recommendedName>
</protein>
<dbReference type="PROSITE" id="PS50046">
    <property type="entry name" value="PHYTOCHROME_2"/>
    <property type="match status" value="1"/>
</dbReference>
<keyword evidence="6" id="KW-0808">Transferase</keyword>
<dbReference type="OrthoDB" id="5287260at2"/>
<dbReference type="GO" id="GO:0005524">
    <property type="term" value="F:ATP binding"/>
    <property type="evidence" value="ECO:0007669"/>
    <property type="project" value="UniProtKB-KW"/>
</dbReference>
<keyword evidence="8" id="KW-0418">Kinase</keyword>
<dbReference type="PRINTS" id="PR01033">
    <property type="entry name" value="PHYTOCHROME"/>
</dbReference>
<comment type="caution">
    <text evidence="15">The sequence shown here is derived from an EMBL/GenBank/DDBJ whole genome shotgun (WGS) entry which is preliminary data.</text>
</comment>
<evidence type="ECO:0000256" key="5">
    <source>
        <dbReference type="ARBA" id="ARBA00022606"/>
    </source>
</evidence>
<keyword evidence="16" id="KW-1185">Reference proteome</keyword>
<evidence type="ECO:0000256" key="10">
    <source>
        <dbReference type="ARBA" id="ARBA00022991"/>
    </source>
</evidence>
<dbReference type="GO" id="GO:0009881">
    <property type="term" value="F:photoreceptor activity"/>
    <property type="evidence" value="ECO:0007669"/>
    <property type="project" value="UniProtKB-KW"/>
</dbReference>
<dbReference type="InterPro" id="IPR036890">
    <property type="entry name" value="HATPase_C_sf"/>
</dbReference>
<dbReference type="SMART" id="SM00065">
    <property type="entry name" value="GAF"/>
    <property type="match status" value="1"/>
</dbReference>
<dbReference type="Gene3D" id="3.30.450.40">
    <property type="match status" value="1"/>
</dbReference>
<evidence type="ECO:0000256" key="2">
    <source>
        <dbReference type="ARBA" id="ARBA00012438"/>
    </source>
</evidence>
<organism evidence="15 16">
    <name type="scientific">Lichenicoccus roseus</name>
    <dbReference type="NCBI Taxonomy" id="2683649"/>
    <lineage>
        <taxon>Bacteria</taxon>
        <taxon>Pseudomonadati</taxon>
        <taxon>Pseudomonadota</taxon>
        <taxon>Alphaproteobacteria</taxon>
        <taxon>Acetobacterales</taxon>
        <taxon>Acetobacteraceae</taxon>
        <taxon>Lichenicoccus</taxon>
    </lineage>
</organism>
<dbReference type="SMART" id="SM00911">
    <property type="entry name" value="HWE_HK"/>
    <property type="match status" value="1"/>
</dbReference>
<dbReference type="SUPFAM" id="SSF55781">
    <property type="entry name" value="GAF domain-like"/>
    <property type="match status" value="2"/>
</dbReference>
<feature type="domain" description="Response regulatory" evidence="14">
    <location>
        <begin position="760"/>
        <end position="871"/>
    </location>
</feature>
<dbReference type="Pfam" id="PF07536">
    <property type="entry name" value="HWE_HK"/>
    <property type="match status" value="1"/>
</dbReference>
<dbReference type="InterPro" id="IPR003018">
    <property type="entry name" value="GAF"/>
</dbReference>
<keyword evidence="7" id="KW-0547">Nucleotide-binding</keyword>
<keyword evidence="5" id="KW-0716">Sensory transduction</keyword>
<evidence type="ECO:0000256" key="4">
    <source>
        <dbReference type="ARBA" id="ARBA00022553"/>
    </source>
</evidence>
<dbReference type="PROSITE" id="PS50110">
    <property type="entry name" value="RESPONSE_REGULATORY"/>
    <property type="match status" value="1"/>
</dbReference>
<evidence type="ECO:0000256" key="1">
    <source>
        <dbReference type="ARBA" id="ARBA00000085"/>
    </source>
</evidence>
<dbReference type="SUPFAM" id="SSF55785">
    <property type="entry name" value="PYP-like sensor domain (PAS domain)"/>
    <property type="match status" value="1"/>
</dbReference>
<dbReference type="SMART" id="SM00448">
    <property type="entry name" value="REC"/>
    <property type="match status" value="1"/>
</dbReference>
<dbReference type="Pfam" id="PF00072">
    <property type="entry name" value="Response_reg"/>
    <property type="match status" value="1"/>
</dbReference>
<dbReference type="InterPro" id="IPR011006">
    <property type="entry name" value="CheY-like_superfamily"/>
</dbReference>
<dbReference type="InterPro" id="IPR016132">
    <property type="entry name" value="Phyto_chromo_attachment"/>
</dbReference>
<evidence type="ECO:0000313" key="15">
    <source>
        <dbReference type="EMBL" id="TLU70756.1"/>
    </source>
</evidence>
<keyword evidence="9" id="KW-0067">ATP-binding</keyword>
<evidence type="ECO:0000256" key="11">
    <source>
        <dbReference type="ARBA" id="ARBA00023170"/>
    </source>
</evidence>
<dbReference type="SUPFAM" id="SSF52172">
    <property type="entry name" value="CheY-like"/>
    <property type="match status" value="1"/>
</dbReference>
<name>A0A5R9J5W9_9PROT</name>
<dbReference type="InterPro" id="IPR043150">
    <property type="entry name" value="Phytochrome_PHY_sf"/>
</dbReference>
<evidence type="ECO:0000256" key="7">
    <source>
        <dbReference type="ARBA" id="ARBA00022741"/>
    </source>
</evidence>
<evidence type="ECO:0000256" key="6">
    <source>
        <dbReference type="ARBA" id="ARBA00022679"/>
    </source>
</evidence>
<evidence type="ECO:0000256" key="12">
    <source>
        <dbReference type="PROSITE-ProRule" id="PRU00169"/>
    </source>
</evidence>
<proteinExistence type="predicted"/>
<dbReference type="GO" id="GO:0009584">
    <property type="term" value="P:detection of visible light"/>
    <property type="evidence" value="ECO:0007669"/>
    <property type="project" value="InterPro"/>
</dbReference>
<dbReference type="Pfam" id="PF08446">
    <property type="entry name" value="PAS_2"/>
    <property type="match status" value="1"/>
</dbReference>
<dbReference type="Gene3D" id="3.30.450.20">
    <property type="entry name" value="PAS domain"/>
    <property type="match status" value="1"/>
</dbReference>
<dbReference type="Gene3D" id="3.40.50.2300">
    <property type="match status" value="1"/>
</dbReference>
<dbReference type="PANTHER" id="PTHR41523">
    <property type="entry name" value="TWO-COMPONENT SYSTEM SENSOR PROTEIN"/>
    <property type="match status" value="1"/>
</dbReference>
<keyword evidence="3" id="KW-0600">Photoreceptor protein</keyword>
<feature type="domain" description="Phytochrome chromophore attachment site" evidence="13">
    <location>
        <begin position="150"/>
        <end position="308"/>
    </location>
</feature>
<dbReference type="EMBL" id="VCDI01000011">
    <property type="protein sequence ID" value="TLU70756.1"/>
    <property type="molecule type" value="Genomic_DNA"/>
</dbReference>